<proteinExistence type="predicted"/>
<evidence type="ECO:0000313" key="2">
    <source>
        <dbReference type="EMBL" id="COW86050.1"/>
    </source>
</evidence>
<dbReference type="AlphaFoldDB" id="A0A0T7PKT7"/>
<dbReference type="Proteomes" id="UP000038802">
    <property type="component" value="Unassembled WGS sequence"/>
</dbReference>
<protein>
    <submittedName>
        <fullName evidence="2">Uncharacterized protein</fullName>
    </submittedName>
</protein>
<evidence type="ECO:0000313" key="4">
    <source>
        <dbReference type="Proteomes" id="UP000046680"/>
    </source>
</evidence>
<dbReference type="EMBL" id="CGCX01001762">
    <property type="protein sequence ID" value="CFS00972.1"/>
    <property type="molecule type" value="Genomic_DNA"/>
</dbReference>
<name>A0A0T7PKT7_MYCTX</name>
<organism evidence="2 3">
    <name type="scientific">Mycobacterium tuberculosis</name>
    <dbReference type="NCBI Taxonomy" id="1773"/>
    <lineage>
        <taxon>Bacteria</taxon>
        <taxon>Bacillati</taxon>
        <taxon>Actinomycetota</taxon>
        <taxon>Actinomycetes</taxon>
        <taxon>Mycobacteriales</taxon>
        <taxon>Mycobacteriaceae</taxon>
        <taxon>Mycobacterium</taxon>
        <taxon>Mycobacterium tuberculosis complex</taxon>
    </lineage>
</organism>
<evidence type="ECO:0000313" key="1">
    <source>
        <dbReference type="EMBL" id="CFS00972.1"/>
    </source>
</evidence>
<dbReference type="Proteomes" id="UP000046680">
    <property type="component" value="Unassembled WGS sequence"/>
</dbReference>
<gene>
    <name evidence="1" type="ORF">ERS007657_03552</name>
    <name evidence="2" type="ORF">ERS007703_04347</name>
</gene>
<accession>A0A0T7PKT7</accession>
<dbReference type="EMBL" id="CSAE01000745">
    <property type="protein sequence ID" value="COW86050.1"/>
    <property type="molecule type" value="Genomic_DNA"/>
</dbReference>
<reference evidence="2" key="2">
    <citation type="submission" date="2015-03" db="EMBL/GenBank/DDBJ databases">
        <authorList>
            <person name="Murphy D."/>
        </authorList>
    </citation>
    <scope>NUCLEOTIDE SEQUENCE [LARGE SCALE GENOMIC DNA]</scope>
    <source>
        <strain evidence="2">K00500041</strain>
    </source>
</reference>
<reference evidence="3 4" key="1">
    <citation type="submission" date="2015-03" db="EMBL/GenBank/DDBJ databases">
        <authorList>
            <consortium name="Pathogen Informatics"/>
        </authorList>
    </citation>
    <scope>NUCLEOTIDE SEQUENCE [LARGE SCALE GENOMIC DNA]</scope>
    <source>
        <strain evidence="1 4">C09601061</strain>
        <strain evidence="3">K00500041</strain>
    </source>
</reference>
<evidence type="ECO:0000313" key="3">
    <source>
        <dbReference type="Proteomes" id="UP000038802"/>
    </source>
</evidence>
<sequence length="33" mass="3540">MVNQAVQGVPAEVVAAHKHYVAAHPEHGSHPDR</sequence>